<name>A0A2N5DGD5_9CAUL</name>
<dbReference type="AlphaFoldDB" id="A0A2N5DGD5"/>
<evidence type="ECO:0000256" key="1">
    <source>
        <dbReference type="SAM" id="Phobius"/>
    </source>
</evidence>
<keyword evidence="1" id="KW-0812">Transmembrane</keyword>
<reference evidence="2 3" key="1">
    <citation type="submission" date="2017-12" db="EMBL/GenBank/DDBJ databases">
        <title>The genome sequence of Caulobacter sp. 410.</title>
        <authorList>
            <person name="Gao J."/>
            <person name="Mao X."/>
            <person name="Sun J."/>
        </authorList>
    </citation>
    <scope>NUCLEOTIDE SEQUENCE [LARGE SCALE GENOMIC DNA]</scope>
    <source>
        <strain evidence="2 3">410</strain>
    </source>
</reference>
<proteinExistence type="predicted"/>
<accession>A0A2N5DGD5</accession>
<evidence type="ECO:0000313" key="2">
    <source>
        <dbReference type="EMBL" id="PLR25056.1"/>
    </source>
</evidence>
<protein>
    <submittedName>
        <fullName evidence="2">Uncharacterized protein</fullName>
    </submittedName>
</protein>
<sequence length="102" mass="10634">MAVGGACLYGLYLFAIRLRSGATITFRDGLLVLANLAGAAASGLILTAVFAGRLVALIPWPTLQDAGLIAFAFGVFGWELLPLLFPKALRWAEGQADRLGGG</sequence>
<dbReference type="EMBL" id="PJRS01000022">
    <property type="protein sequence ID" value="PLR25056.1"/>
    <property type="molecule type" value="Genomic_DNA"/>
</dbReference>
<dbReference type="Proteomes" id="UP000234479">
    <property type="component" value="Unassembled WGS sequence"/>
</dbReference>
<feature type="transmembrane region" description="Helical" evidence="1">
    <location>
        <begin position="68"/>
        <end position="85"/>
    </location>
</feature>
<feature type="transmembrane region" description="Helical" evidence="1">
    <location>
        <begin position="31"/>
        <end position="56"/>
    </location>
</feature>
<keyword evidence="3" id="KW-1185">Reference proteome</keyword>
<keyword evidence="1" id="KW-1133">Transmembrane helix</keyword>
<evidence type="ECO:0000313" key="3">
    <source>
        <dbReference type="Proteomes" id="UP000234479"/>
    </source>
</evidence>
<comment type="caution">
    <text evidence="2">The sequence shown here is derived from an EMBL/GenBank/DDBJ whole genome shotgun (WGS) entry which is preliminary data.</text>
</comment>
<gene>
    <name evidence="2" type="ORF">SGCZBJ_12530</name>
</gene>
<organism evidence="2 3">
    <name type="scientific">Caulobacter zeae</name>
    <dbReference type="NCBI Taxonomy" id="2055137"/>
    <lineage>
        <taxon>Bacteria</taxon>
        <taxon>Pseudomonadati</taxon>
        <taxon>Pseudomonadota</taxon>
        <taxon>Alphaproteobacteria</taxon>
        <taxon>Caulobacterales</taxon>
        <taxon>Caulobacteraceae</taxon>
        <taxon>Caulobacter</taxon>
    </lineage>
</organism>
<keyword evidence="1" id="KW-0472">Membrane</keyword>